<gene>
    <name evidence="2" type="ORF">g.3756</name>
</gene>
<name>A0A2S2PBT7_SCHGA</name>
<feature type="region of interest" description="Disordered" evidence="1">
    <location>
        <begin position="1"/>
        <end position="44"/>
    </location>
</feature>
<evidence type="ECO:0000313" key="2">
    <source>
        <dbReference type="EMBL" id="MBY26923.1"/>
    </source>
</evidence>
<feature type="compositionally biased region" description="Low complexity" evidence="1">
    <location>
        <begin position="30"/>
        <end position="44"/>
    </location>
</feature>
<reference evidence="2" key="1">
    <citation type="submission" date="2018-04" db="EMBL/GenBank/DDBJ databases">
        <title>Transcriptome of Schizaphis graminum biotype I.</title>
        <authorList>
            <person name="Scully E.D."/>
            <person name="Geib S.M."/>
            <person name="Palmer N.A."/>
            <person name="Koch K."/>
            <person name="Bradshaw J."/>
            <person name="Heng-Moss T."/>
            <person name="Sarath G."/>
        </authorList>
    </citation>
    <scope>NUCLEOTIDE SEQUENCE</scope>
</reference>
<organism evidence="2">
    <name type="scientific">Schizaphis graminum</name>
    <name type="common">Green bug aphid</name>
    <dbReference type="NCBI Taxonomy" id="13262"/>
    <lineage>
        <taxon>Eukaryota</taxon>
        <taxon>Metazoa</taxon>
        <taxon>Ecdysozoa</taxon>
        <taxon>Arthropoda</taxon>
        <taxon>Hexapoda</taxon>
        <taxon>Insecta</taxon>
        <taxon>Pterygota</taxon>
        <taxon>Neoptera</taxon>
        <taxon>Paraneoptera</taxon>
        <taxon>Hemiptera</taxon>
        <taxon>Sternorrhyncha</taxon>
        <taxon>Aphidomorpha</taxon>
        <taxon>Aphidoidea</taxon>
        <taxon>Aphididae</taxon>
        <taxon>Aphidini</taxon>
        <taxon>Schizaphis</taxon>
    </lineage>
</organism>
<dbReference type="EMBL" id="GGMR01014304">
    <property type="protein sequence ID" value="MBY26923.1"/>
    <property type="molecule type" value="Transcribed_RNA"/>
</dbReference>
<dbReference type="AlphaFoldDB" id="A0A2S2PBT7"/>
<evidence type="ECO:0000256" key="1">
    <source>
        <dbReference type="SAM" id="MobiDB-lite"/>
    </source>
</evidence>
<proteinExistence type="predicted"/>
<sequence length="103" mass="11685">MVHRSLRAFQPSAADRPNMTTTTAPHQRSPVTVPHPTPRRTTTPATVVSIVRSTTANTPTDTFNTSNTSQFCNHYFDCAHFLYYTYKIHRRTSHLVYSLSTSQ</sequence>
<protein>
    <submittedName>
        <fullName evidence="2">Uncharacterized protein</fullName>
    </submittedName>
</protein>
<accession>A0A2S2PBT7</accession>